<dbReference type="AlphaFoldDB" id="A0A1G5B4L9"/>
<feature type="binding site" evidence="5">
    <location>
        <position position="314"/>
    </location>
    <ligand>
        <name>Zn(2+)</name>
        <dbReference type="ChEBI" id="CHEBI:29105"/>
    </ligand>
</feature>
<dbReference type="SUPFAM" id="SSF51713">
    <property type="entry name" value="tRNA-guanine transglycosylase"/>
    <property type="match status" value="1"/>
</dbReference>
<feature type="binding site" evidence="5">
    <location>
        <position position="311"/>
    </location>
    <ligand>
        <name>Zn(2+)</name>
        <dbReference type="ChEBI" id="CHEBI:29105"/>
    </ligand>
</feature>
<keyword evidence="8" id="KW-1185">Reference proteome</keyword>
<dbReference type="GO" id="GO:0008616">
    <property type="term" value="P:tRNA queuosine(34) biosynthetic process"/>
    <property type="evidence" value="ECO:0007669"/>
    <property type="project" value="UniProtKB-UniRule"/>
</dbReference>
<dbReference type="UniPathway" id="UPA00392"/>
<evidence type="ECO:0000313" key="7">
    <source>
        <dbReference type="EMBL" id="SCX85119.1"/>
    </source>
</evidence>
<dbReference type="OrthoDB" id="9805417at2"/>
<dbReference type="GO" id="GO:0005829">
    <property type="term" value="C:cytosol"/>
    <property type="evidence" value="ECO:0007669"/>
    <property type="project" value="TreeGrafter"/>
</dbReference>
<keyword evidence="1 5" id="KW-0328">Glycosyltransferase</keyword>
<dbReference type="NCBIfam" id="TIGR00449">
    <property type="entry name" value="tgt_general"/>
    <property type="match status" value="1"/>
</dbReference>
<dbReference type="PANTHER" id="PTHR46499:SF1">
    <property type="entry name" value="QUEUINE TRNA-RIBOSYLTRANSFERASE"/>
    <property type="match status" value="1"/>
</dbReference>
<dbReference type="RefSeq" id="WP_074461312.1">
    <property type="nucleotide sequence ID" value="NZ_FMUR01000004.1"/>
</dbReference>
<keyword evidence="5" id="KW-0479">Metal-binding</keyword>
<accession>A0A1G5B4L9</accession>
<feature type="active site" description="Proton acceptor" evidence="5">
    <location>
        <position position="89"/>
    </location>
</feature>
<proteinExistence type="inferred from homology"/>
<evidence type="ECO:0000256" key="5">
    <source>
        <dbReference type="HAMAP-Rule" id="MF_00168"/>
    </source>
</evidence>
<feature type="region of interest" description="RNA binding" evidence="5">
    <location>
        <begin position="252"/>
        <end position="258"/>
    </location>
</feature>
<dbReference type="InterPro" id="IPR036511">
    <property type="entry name" value="TGT-like_sf"/>
</dbReference>
<keyword evidence="5" id="KW-0862">Zinc</keyword>
<name>A0A1G5B4L9_9FIRM</name>
<dbReference type="GO" id="GO:0046872">
    <property type="term" value="F:metal ion binding"/>
    <property type="evidence" value="ECO:0007669"/>
    <property type="project" value="UniProtKB-KW"/>
</dbReference>
<evidence type="ECO:0000256" key="1">
    <source>
        <dbReference type="ARBA" id="ARBA00022676"/>
    </source>
</evidence>
<dbReference type="Gene3D" id="3.20.20.105">
    <property type="entry name" value="Queuine tRNA-ribosyltransferase-like"/>
    <property type="match status" value="1"/>
</dbReference>
<comment type="similarity">
    <text evidence="5">Belongs to the queuine tRNA-ribosyltransferase family.</text>
</comment>
<feature type="domain" description="tRNA-guanine(15) transglycosylase-like" evidence="6">
    <location>
        <begin position="10"/>
        <end position="372"/>
    </location>
</feature>
<keyword evidence="3 5" id="KW-0819">tRNA processing</keyword>
<feature type="active site" description="Nucleophile" evidence="5">
    <location>
        <position position="271"/>
    </location>
</feature>
<dbReference type="NCBIfam" id="TIGR00430">
    <property type="entry name" value="Q_tRNA_tgt"/>
    <property type="match status" value="1"/>
</dbReference>
<evidence type="ECO:0000259" key="6">
    <source>
        <dbReference type="Pfam" id="PF01702"/>
    </source>
</evidence>
<dbReference type="EC" id="2.4.2.29" evidence="5"/>
<evidence type="ECO:0000313" key="8">
    <source>
        <dbReference type="Proteomes" id="UP000183047"/>
    </source>
</evidence>
<evidence type="ECO:0000256" key="4">
    <source>
        <dbReference type="ARBA" id="ARBA00022785"/>
    </source>
</evidence>
<feature type="binding site" evidence="5">
    <location>
        <position position="194"/>
    </location>
    <ligand>
        <name>substrate</name>
    </ligand>
</feature>
<dbReference type="HAMAP" id="MF_00168">
    <property type="entry name" value="Q_tRNA_Tgt"/>
    <property type="match status" value="1"/>
</dbReference>
<comment type="cofactor">
    <cofactor evidence="5">
        <name>Zn(2+)</name>
        <dbReference type="ChEBI" id="CHEBI:29105"/>
    </cofactor>
    <text evidence="5">Binds 1 zinc ion per subunit.</text>
</comment>
<feature type="binding site" evidence="5">
    <location>
        <position position="309"/>
    </location>
    <ligand>
        <name>Zn(2+)</name>
        <dbReference type="ChEBI" id="CHEBI:29105"/>
    </ligand>
</feature>
<feature type="binding site" evidence="5">
    <location>
        <position position="143"/>
    </location>
    <ligand>
        <name>substrate</name>
    </ligand>
</feature>
<dbReference type="EMBL" id="FMUR01000004">
    <property type="protein sequence ID" value="SCX85119.1"/>
    <property type="molecule type" value="Genomic_DNA"/>
</dbReference>
<dbReference type="Pfam" id="PF01702">
    <property type="entry name" value="TGT"/>
    <property type="match status" value="1"/>
</dbReference>
<dbReference type="PANTHER" id="PTHR46499">
    <property type="entry name" value="QUEUINE TRNA-RIBOSYLTRANSFERASE"/>
    <property type="match status" value="1"/>
</dbReference>
<dbReference type="InterPro" id="IPR050076">
    <property type="entry name" value="ArchSynthase1/Queuine_TRR"/>
</dbReference>
<sequence>MYKIVNKDGNAKSATFSTVHGEIQTPVFMNVATVAAIKGGVSTRDLEDIGTQVVLSNTYHLHLRPGDDLVYRMGGLHKFMSCNKPILTDSGGFQVFSLAKTRKIKEEGVYFHSHIDGHKLFMGPEESMRIQSHLGSTIAMAFDECPSAKAEHEYVQMSVDRTTRWLERCKKEMDRLNGLRYTVNPHQMLFGINQGAIFNDIRIEHAKRIADMDLDGYAVGGLAVGESHEEMYDVLEHVVPFLPEDKPTYLMGVGTPANILEAVDRGVDFFDCVYPSRNGRHGHLYTKRGHINILNARYELDDTPIEEGCQCPACRSYSKAYIRHLLKAGEMLGMRLCVLHNLYFYNNLVKEIREAIRSNNYQAYKKKTLESMSEFDSVISSESYNIARNWRKG</sequence>
<protein>
    <recommendedName>
        <fullName evidence="5">Queuine tRNA-ribosyltransferase</fullName>
        <ecNumber evidence="5">2.4.2.29</ecNumber>
    </recommendedName>
    <alternativeName>
        <fullName evidence="5">Guanine insertion enzyme</fullName>
    </alternativeName>
    <alternativeName>
        <fullName evidence="5">tRNA-guanine transglycosylase</fullName>
    </alternativeName>
</protein>
<dbReference type="InterPro" id="IPR004803">
    <property type="entry name" value="TGT"/>
</dbReference>
<feature type="binding site" evidence="5">
    <location>
        <position position="221"/>
    </location>
    <ligand>
        <name>substrate</name>
    </ligand>
</feature>
<keyword evidence="2 5" id="KW-0808">Transferase</keyword>
<feature type="binding site" evidence="5">
    <location>
        <position position="340"/>
    </location>
    <ligand>
        <name>Zn(2+)</name>
        <dbReference type="ChEBI" id="CHEBI:29105"/>
    </ligand>
</feature>
<evidence type="ECO:0000256" key="2">
    <source>
        <dbReference type="ARBA" id="ARBA00022679"/>
    </source>
</evidence>
<dbReference type="STRING" id="185008.bhn_I1468"/>
<gene>
    <name evidence="5" type="primary">tgt</name>
    <name evidence="7" type="ORF">SAMN02910451_00529</name>
</gene>
<dbReference type="Proteomes" id="UP000183047">
    <property type="component" value="Unassembled WGS sequence"/>
</dbReference>
<comment type="pathway">
    <text evidence="5">tRNA modification; tRNA-queuosine biosynthesis.</text>
</comment>
<organism evidence="7 8">
    <name type="scientific">Butyrivibrio hungatei</name>
    <dbReference type="NCBI Taxonomy" id="185008"/>
    <lineage>
        <taxon>Bacteria</taxon>
        <taxon>Bacillati</taxon>
        <taxon>Bacillota</taxon>
        <taxon>Clostridia</taxon>
        <taxon>Lachnospirales</taxon>
        <taxon>Lachnospiraceae</taxon>
        <taxon>Butyrivibrio</taxon>
    </lineage>
</organism>
<comment type="caution">
    <text evidence="5">Lacks conserved residue(s) required for the propagation of feature annotation.</text>
</comment>
<dbReference type="InterPro" id="IPR002616">
    <property type="entry name" value="tRNA_ribo_trans-like"/>
</dbReference>
<comment type="function">
    <text evidence="5">Catalyzes the base-exchange of a guanine (G) residue with the queuine precursor 7-aminomethyl-7-deazaguanine (PreQ1) at position 34 (anticodon wobble position) in tRNAs with GU(N) anticodons (tRNA-Asp, -Asn, -His and -Tyr). Catalysis occurs through a double-displacement mechanism. The nucleophile active site attacks the C1' of nucleotide 34 to detach the guanine base from the RNA, forming a covalent enzyme-RNA intermediate. The proton acceptor active site deprotonates the incoming PreQ1, allowing a nucleophilic attack on the C1' of the ribose to form the product. After dissociation, two additional enzymatic reactions on the tRNA convert PreQ1 to queuine (Q), resulting in the hypermodified nucleoside queuosine (7-(((4,5-cis-dihydroxy-2-cyclopenten-1-yl)amino)methyl)-7-deazaguanosine).</text>
</comment>
<evidence type="ECO:0000256" key="3">
    <source>
        <dbReference type="ARBA" id="ARBA00022694"/>
    </source>
</evidence>
<feature type="binding site" evidence="5">
    <location>
        <begin position="89"/>
        <end position="93"/>
    </location>
    <ligand>
        <name>substrate</name>
    </ligand>
</feature>
<dbReference type="GO" id="GO:0008479">
    <property type="term" value="F:tRNA-guanosine(34) queuine transglycosylase activity"/>
    <property type="evidence" value="ECO:0007669"/>
    <property type="project" value="UniProtKB-UniRule"/>
</dbReference>
<comment type="catalytic activity">
    <reaction evidence="5">
        <text>7-aminomethyl-7-carbaguanine + guanosine(34) in tRNA = 7-aminomethyl-7-carbaguanosine(34) in tRNA + guanine</text>
        <dbReference type="Rhea" id="RHEA:24104"/>
        <dbReference type="Rhea" id="RHEA-COMP:10341"/>
        <dbReference type="Rhea" id="RHEA-COMP:10342"/>
        <dbReference type="ChEBI" id="CHEBI:16235"/>
        <dbReference type="ChEBI" id="CHEBI:58703"/>
        <dbReference type="ChEBI" id="CHEBI:74269"/>
        <dbReference type="ChEBI" id="CHEBI:82833"/>
        <dbReference type="EC" id="2.4.2.29"/>
    </reaction>
</comment>
<reference evidence="8" key="1">
    <citation type="submission" date="2016-10" db="EMBL/GenBank/DDBJ databases">
        <authorList>
            <person name="Varghese N."/>
            <person name="Submissions S."/>
        </authorList>
    </citation>
    <scope>NUCLEOTIDE SEQUENCE [LARGE SCALE GENOMIC DNA]</scope>
    <source>
        <strain evidence="8">XBD2006</strain>
    </source>
</reference>
<keyword evidence="4 5" id="KW-0671">Queuosine biosynthesis</keyword>
<comment type="subunit">
    <text evidence="5">Homodimer. Within each dimer, one monomer is responsible for RNA recognition and catalysis, while the other monomer binds to the replacement base PreQ1.</text>
</comment>